<feature type="domain" description="Fido" evidence="1">
    <location>
        <begin position="200"/>
        <end position="318"/>
    </location>
</feature>
<dbReference type="PROSITE" id="PS51459">
    <property type="entry name" value="FIDO"/>
    <property type="match status" value="1"/>
</dbReference>
<name>A0ABW8SXG8_9BACT</name>
<organism evidence="2 3">
    <name type="scientific">Aquirufa novilacunae</name>
    <dbReference type="NCBI Taxonomy" id="3139305"/>
    <lineage>
        <taxon>Bacteria</taxon>
        <taxon>Pseudomonadati</taxon>
        <taxon>Bacteroidota</taxon>
        <taxon>Cytophagia</taxon>
        <taxon>Cytophagales</taxon>
        <taxon>Flectobacillaceae</taxon>
        <taxon>Aquirufa</taxon>
    </lineage>
</organism>
<dbReference type="SUPFAM" id="SSF140931">
    <property type="entry name" value="Fic-like"/>
    <property type="match status" value="1"/>
</dbReference>
<proteinExistence type="predicted"/>
<evidence type="ECO:0000313" key="2">
    <source>
        <dbReference type="EMBL" id="MFL0206833.1"/>
    </source>
</evidence>
<sequence length="327" mass="37316">MDNQIEIYTSPDGSTEIEVHFVGDTFWLNLNEISTLFEKDKSVISRHLRNIYNEGELDRISTVAKNATVQLEAKREILREIDFYNLDAILSVGYRVNSKRGTQFRQWATKRLKDFLIEGISINEKRLDQKNKEIEVLHDGIRILSRAIEEKALTTSGYEWLHRFSVGLKLLDDFDHETLDSIGNHKENIAYPSLIEYAELVKEMQLGFHSNLFGKLKDGGFDSALHQIMQGFGDVEVYPSIEEKAAMLLYLIVKNHAFVDGNKRIAAACFLLFLDKNELLFTSLNHSIISNEALASLTLFVASSKAEEMETVKKLLISVLNRKGKIV</sequence>
<dbReference type="Gene3D" id="1.20.120.1870">
    <property type="entry name" value="Fic/DOC protein, Fido domain"/>
    <property type="match status" value="1"/>
</dbReference>
<dbReference type="Proteomes" id="UP001623559">
    <property type="component" value="Unassembled WGS sequence"/>
</dbReference>
<dbReference type="PANTHER" id="PTHR35810:SF1">
    <property type="entry name" value="CYTOPLASMIC PROTEIN"/>
    <property type="match status" value="1"/>
</dbReference>
<dbReference type="InterPro" id="IPR053737">
    <property type="entry name" value="Type_II_TA_Toxin"/>
</dbReference>
<comment type="caution">
    <text evidence="2">The sequence shown here is derived from an EMBL/GenBank/DDBJ whole genome shotgun (WGS) entry which is preliminary data.</text>
</comment>
<evidence type="ECO:0000313" key="3">
    <source>
        <dbReference type="Proteomes" id="UP001623559"/>
    </source>
</evidence>
<reference evidence="2 3" key="1">
    <citation type="submission" date="2024-07" db="EMBL/GenBank/DDBJ databases">
        <authorList>
            <person name="Pitt A."/>
            <person name="Hahn M.W."/>
        </authorList>
    </citation>
    <scope>NUCLEOTIDE SEQUENCE [LARGE SCALE GENOMIC DNA]</scope>
    <source>
        <strain evidence="2 3">2-AUSEE-184A6</strain>
    </source>
</reference>
<gene>
    <name evidence="2" type="primary">rhuM</name>
    <name evidence="2" type="ORF">V7S74_08770</name>
</gene>
<accession>A0ABW8SXG8</accession>
<dbReference type="InterPro" id="IPR003812">
    <property type="entry name" value="Fido"/>
</dbReference>
<dbReference type="PANTHER" id="PTHR35810">
    <property type="entry name" value="CYTOPLASMIC PROTEIN-RELATED"/>
    <property type="match status" value="1"/>
</dbReference>
<dbReference type="EMBL" id="JBEWZG010000003">
    <property type="protein sequence ID" value="MFL0206833.1"/>
    <property type="molecule type" value="Genomic_DNA"/>
</dbReference>
<dbReference type="Pfam" id="PF13310">
    <property type="entry name" value="Virulence_RhuM"/>
    <property type="match status" value="1"/>
</dbReference>
<dbReference type="InterPro" id="IPR036597">
    <property type="entry name" value="Fido-like_dom_sf"/>
</dbReference>
<protein>
    <submittedName>
        <fullName evidence="2">RhuM family protein</fullName>
    </submittedName>
</protein>
<dbReference type="InterPro" id="IPR011204">
    <property type="entry name" value="Virulence_RhuM-like"/>
</dbReference>
<evidence type="ECO:0000259" key="1">
    <source>
        <dbReference type="PROSITE" id="PS51459"/>
    </source>
</evidence>
<dbReference type="RefSeq" id="WP_406778380.1">
    <property type="nucleotide sequence ID" value="NZ_JBEWZG010000003.1"/>
</dbReference>
<dbReference type="Pfam" id="PF02661">
    <property type="entry name" value="Fic"/>
    <property type="match status" value="1"/>
</dbReference>